<protein>
    <submittedName>
        <fullName evidence="1">Uncharacterized protein</fullName>
    </submittedName>
</protein>
<dbReference type="EMBL" id="JAACJN010000132">
    <property type="protein sequence ID" value="KAF5368721.1"/>
    <property type="molecule type" value="Genomic_DNA"/>
</dbReference>
<evidence type="ECO:0000313" key="1">
    <source>
        <dbReference type="EMBL" id="KAF5368721.1"/>
    </source>
</evidence>
<dbReference type="Proteomes" id="UP000518752">
    <property type="component" value="Unassembled WGS sequence"/>
</dbReference>
<proteinExistence type="predicted"/>
<keyword evidence="2" id="KW-1185">Reference proteome</keyword>
<name>A0A8H5LTE4_9AGAR</name>
<gene>
    <name evidence="1" type="ORF">D9757_010440</name>
</gene>
<evidence type="ECO:0000313" key="2">
    <source>
        <dbReference type="Proteomes" id="UP000518752"/>
    </source>
</evidence>
<dbReference type="AlphaFoldDB" id="A0A8H5LTE4"/>
<reference evidence="1 2" key="1">
    <citation type="journal article" date="2020" name="ISME J.">
        <title>Uncovering the hidden diversity of litter-decomposition mechanisms in mushroom-forming fungi.</title>
        <authorList>
            <person name="Floudas D."/>
            <person name="Bentzer J."/>
            <person name="Ahren D."/>
            <person name="Johansson T."/>
            <person name="Persson P."/>
            <person name="Tunlid A."/>
        </authorList>
    </citation>
    <scope>NUCLEOTIDE SEQUENCE [LARGE SCALE GENOMIC DNA]</scope>
    <source>
        <strain evidence="1 2">CBS 406.79</strain>
    </source>
</reference>
<comment type="caution">
    <text evidence="1">The sequence shown here is derived from an EMBL/GenBank/DDBJ whole genome shotgun (WGS) entry which is preliminary data.</text>
</comment>
<organism evidence="1 2">
    <name type="scientific">Collybiopsis confluens</name>
    <dbReference type="NCBI Taxonomy" id="2823264"/>
    <lineage>
        <taxon>Eukaryota</taxon>
        <taxon>Fungi</taxon>
        <taxon>Dikarya</taxon>
        <taxon>Basidiomycota</taxon>
        <taxon>Agaricomycotina</taxon>
        <taxon>Agaricomycetes</taxon>
        <taxon>Agaricomycetidae</taxon>
        <taxon>Agaricales</taxon>
        <taxon>Marasmiineae</taxon>
        <taxon>Omphalotaceae</taxon>
        <taxon>Collybiopsis</taxon>
    </lineage>
</organism>
<sequence>MRIEILKQEFEFVVWGAGPALNQSQLTQWCQLRPEYNSKRLDDLGPFDYAFLMLEHERLVNPKAPALYSCFNQKTSQRRFSSSGLSLPPVLPHLQILNPPRRFEEPSGSGFIARN</sequence>
<accession>A0A8H5LTE4</accession>